<organism evidence="1 2">
    <name type="scientific">Streptacidiphilus fuscans</name>
    <dbReference type="NCBI Taxonomy" id="2789292"/>
    <lineage>
        <taxon>Bacteria</taxon>
        <taxon>Bacillati</taxon>
        <taxon>Actinomycetota</taxon>
        <taxon>Actinomycetes</taxon>
        <taxon>Kitasatosporales</taxon>
        <taxon>Streptomycetaceae</taxon>
        <taxon>Streptacidiphilus</taxon>
    </lineage>
</organism>
<evidence type="ECO:0000313" key="2">
    <source>
        <dbReference type="Proteomes" id="UP000657385"/>
    </source>
</evidence>
<dbReference type="GO" id="GO:0003954">
    <property type="term" value="F:NADH dehydrogenase activity"/>
    <property type="evidence" value="ECO:0007669"/>
    <property type="project" value="TreeGrafter"/>
</dbReference>
<dbReference type="EMBL" id="JADPRT010000016">
    <property type="protein sequence ID" value="MBF9072467.1"/>
    <property type="molecule type" value="Genomic_DNA"/>
</dbReference>
<dbReference type="RefSeq" id="WP_196197624.1">
    <property type="nucleotide sequence ID" value="NZ_JADPRT010000016.1"/>
</dbReference>
<dbReference type="AlphaFoldDB" id="A0A931FF42"/>
<dbReference type="SUPFAM" id="SSF140490">
    <property type="entry name" value="Nqo1C-terminal domain-like"/>
    <property type="match status" value="1"/>
</dbReference>
<dbReference type="PANTHER" id="PTHR11780">
    <property type="entry name" value="NADH-UBIQUINONE OXIDOREDUCTASE FLAVOPROTEIN 1 NDUFV1"/>
    <property type="match status" value="1"/>
</dbReference>
<dbReference type="InterPro" id="IPR050837">
    <property type="entry name" value="ComplexI_51kDa_subunit"/>
</dbReference>
<dbReference type="Proteomes" id="UP000657385">
    <property type="component" value="Unassembled WGS sequence"/>
</dbReference>
<dbReference type="InterPro" id="IPR037207">
    <property type="entry name" value="Nuop51_4Fe4S-bd_sf"/>
</dbReference>
<dbReference type="GO" id="GO:0045333">
    <property type="term" value="P:cellular respiration"/>
    <property type="evidence" value="ECO:0007669"/>
    <property type="project" value="TreeGrafter"/>
</dbReference>
<name>A0A931FF42_9ACTN</name>
<dbReference type="PANTHER" id="PTHR11780:SF10">
    <property type="entry name" value="NADH DEHYDROGENASE [UBIQUINONE] FLAVOPROTEIN 1, MITOCHONDRIAL"/>
    <property type="match status" value="1"/>
</dbReference>
<evidence type="ECO:0000313" key="1">
    <source>
        <dbReference type="EMBL" id="MBF9072467.1"/>
    </source>
</evidence>
<protein>
    <submittedName>
        <fullName evidence="1">Uncharacterized protein</fullName>
    </submittedName>
</protein>
<dbReference type="Gene3D" id="3.10.20.600">
    <property type="match status" value="1"/>
</dbReference>
<proteinExistence type="predicted"/>
<keyword evidence="2" id="KW-1185">Reference proteome</keyword>
<gene>
    <name evidence="1" type="ORF">I2501_31035</name>
</gene>
<sequence length="300" mass="31204">MTVATLPHRVTLPRLLATDAVDGPVPDLDDLPGLLGEAGLDGLALAVARPARGVVVVAGDGDPDCRNSETLLRRSPRLVDEGLHHVTTALHRTAAAPVLALPAEALAQIALLARYGAAWFRAVGTPDAPGSVLCTVHAGETLPQVVETAVGTPVRTLLGGAARSAQAVLVGGSRGTWVATERALAARWETGSLGVPVGEPRVLTAFPEGLCGVDETLRLLRLQERSCRVDLARIVSALSDLTRPAAFDAVVRWSTQSDARGHCRHAADAARLLRSALAVFPQEFEAHAAGRCGASVLPST</sequence>
<accession>A0A931FF42</accession>
<reference evidence="1" key="1">
    <citation type="submission" date="2020-11" db="EMBL/GenBank/DDBJ databases">
        <title>Isolation and identification of active actinomycetes.</title>
        <authorList>
            <person name="Yu B."/>
        </authorList>
    </citation>
    <scope>NUCLEOTIDE SEQUENCE</scope>
    <source>
        <strain evidence="1">NEAU-YB345</strain>
    </source>
</reference>
<comment type="caution">
    <text evidence="1">The sequence shown here is derived from an EMBL/GenBank/DDBJ whole genome shotgun (WGS) entry which is preliminary data.</text>
</comment>